<keyword evidence="2 5" id="KW-0689">Ribosomal protein</keyword>
<dbReference type="GO" id="GO:0003735">
    <property type="term" value="F:structural constituent of ribosome"/>
    <property type="evidence" value="ECO:0007669"/>
    <property type="project" value="InterPro"/>
</dbReference>
<feature type="domain" description="Large ribosomal subunit protein uL15/eL18" evidence="4">
    <location>
        <begin position="2"/>
        <end position="95"/>
    </location>
</feature>
<dbReference type="Gene3D" id="3.100.10.10">
    <property type="match status" value="1"/>
</dbReference>
<keyword evidence="3" id="KW-0687">Ribonucleoprotein</keyword>
<organism evidence="5 6">
    <name type="scientific">Pyrus ussuriensis x Pyrus communis</name>
    <dbReference type="NCBI Taxonomy" id="2448454"/>
    <lineage>
        <taxon>Eukaryota</taxon>
        <taxon>Viridiplantae</taxon>
        <taxon>Streptophyta</taxon>
        <taxon>Embryophyta</taxon>
        <taxon>Tracheophyta</taxon>
        <taxon>Spermatophyta</taxon>
        <taxon>Magnoliopsida</taxon>
        <taxon>eudicotyledons</taxon>
        <taxon>Gunneridae</taxon>
        <taxon>Pentapetalae</taxon>
        <taxon>rosids</taxon>
        <taxon>fabids</taxon>
        <taxon>Rosales</taxon>
        <taxon>Rosaceae</taxon>
        <taxon>Amygdaloideae</taxon>
        <taxon>Maleae</taxon>
        <taxon>Pyrus</taxon>
    </lineage>
</organism>
<dbReference type="InterPro" id="IPR021131">
    <property type="entry name" value="Ribosomal_uL15/eL18"/>
</dbReference>
<dbReference type="EMBL" id="SMOL01000781">
    <property type="protein sequence ID" value="KAB2595478.1"/>
    <property type="molecule type" value="Genomic_DNA"/>
</dbReference>
<name>A0A5N5EX04_9ROSA</name>
<dbReference type="AlphaFoldDB" id="A0A5N5EX04"/>
<evidence type="ECO:0000313" key="6">
    <source>
        <dbReference type="Proteomes" id="UP000327157"/>
    </source>
</evidence>
<dbReference type="PANTHER" id="PTHR10934:SF25">
    <property type="entry name" value="LARGE RIBOSOMAL SUBUNIT PROTEIN EL18X-RELATED"/>
    <property type="match status" value="1"/>
</dbReference>
<dbReference type="InterPro" id="IPR000039">
    <property type="entry name" value="Ribosomal_eL18"/>
</dbReference>
<reference evidence="5 6" key="3">
    <citation type="submission" date="2019-11" db="EMBL/GenBank/DDBJ databases">
        <title>A de novo genome assembly of a pear dwarfing rootstock.</title>
        <authorList>
            <person name="Wang F."/>
            <person name="Wang J."/>
            <person name="Li S."/>
            <person name="Zhang Y."/>
            <person name="Fang M."/>
            <person name="Ma L."/>
            <person name="Zhao Y."/>
            <person name="Jiang S."/>
        </authorList>
    </citation>
    <scope>NUCLEOTIDE SEQUENCE [LARGE SCALE GENOMIC DNA]</scope>
    <source>
        <strain evidence="5">S2</strain>
        <tissue evidence="5">Leaf</tissue>
    </source>
</reference>
<evidence type="ECO:0000256" key="3">
    <source>
        <dbReference type="ARBA" id="ARBA00023274"/>
    </source>
</evidence>
<reference evidence="6" key="2">
    <citation type="submission" date="2019-10" db="EMBL/GenBank/DDBJ databases">
        <title>A de novo genome assembly of a pear dwarfing rootstock.</title>
        <authorList>
            <person name="Wang F."/>
            <person name="Wang J."/>
            <person name="Li S."/>
            <person name="Zhang Y."/>
            <person name="Fang M."/>
            <person name="Ma L."/>
            <person name="Zhao Y."/>
            <person name="Jiang S."/>
        </authorList>
    </citation>
    <scope>NUCLEOTIDE SEQUENCE [LARGE SCALE GENOMIC DNA]</scope>
</reference>
<keyword evidence="6" id="KW-1185">Reference proteome</keyword>
<dbReference type="GO" id="GO:0022625">
    <property type="term" value="C:cytosolic large ribosomal subunit"/>
    <property type="evidence" value="ECO:0007669"/>
    <property type="project" value="TreeGrafter"/>
</dbReference>
<proteinExistence type="inferred from homology"/>
<protein>
    <submittedName>
        <fullName evidence="5">60S ribosomal protein L18-2-like</fullName>
    </submittedName>
</protein>
<dbReference type="PANTHER" id="PTHR10934">
    <property type="entry name" value="60S RIBOSOMAL PROTEIN L18"/>
    <property type="match status" value="1"/>
</dbReference>
<evidence type="ECO:0000256" key="1">
    <source>
        <dbReference type="ARBA" id="ARBA00006815"/>
    </source>
</evidence>
<evidence type="ECO:0000259" key="4">
    <source>
        <dbReference type="Pfam" id="PF17135"/>
    </source>
</evidence>
<dbReference type="Proteomes" id="UP000327157">
    <property type="component" value="Chromosome 7"/>
</dbReference>
<comment type="caution">
    <text evidence="5">The sequence shown here is derived from an EMBL/GenBank/DDBJ whole genome shotgun (WGS) entry which is preliminary data.</text>
</comment>
<dbReference type="OrthoDB" id="6353017at2759"/>
<dbReference type="SUPFAM" id="SSF52080">
    <property type="entry name" value="Ribosomal proteins L15p and L18e"/>
    <property type="match status" value="1"/>
</dbReference>
<reference evidence="5 6" key="1">
    <citation type="submission" date="2019-09" db="EMBL/GenBank/DDBJ databases">
        <authorList>
            <person name="Ou C."/>
        </authorList>
    </citation>
    <scope>NUCLEOTIDE SEQUENCE [LARGE SCALE GENOMIC DNA]</scope>
    <source>
        <strain evidence="5">S2</strain>
        <tissue evidence="5">Leaf</tissue>
    </source>
</reference>
<evidence type="ECO:0000313" key="5">
    <source>
        <dbReference type="EMBL" id="KAB2595478.1"/>
    </source>
</evidence>
<sequence>MGIDLVARGKSKKMKCITPRSDDIYLKLLAQLYCFLVQRTRSKLNAVILKCLFMRKVNKAPLSLLRLIKYMQGKDNKIAVVVGTVTNDIRVYEVP</sequence>
<dbReference type="InterPro" id="IPR036227">
    <property type="entry name" value="Ribosomal_uL15/eL18_sf"/>
</dbReference>
<accession>A0A5N5EX04</accession>
<dbReference type="GO" id="GO:0003729">
    <property type="term" value="F:mRNA binding"/>
    <property type="evidence" value="ECO:0007669"/>
    <property type="project" value="UniProtKB-ARBA"/>
</dbReference>
<comment type="similarity">
    <text evidence="1">Belongs to the eukaryotic ribosomal protein eL18 family.</text>
</comment>
<dbReference type="Pfam" id="PF17135">
    <property type="entry name" value="Ribosomal_L18"/>
    <property type="match status" value="1"/>
</dbReference>
<gene>
    <name evidence="5" type="ORF">D8674_030928</name>
</gene>
<dbReference type="GO" id="GO:0006412">
    <property type="term" value="P:translation"/>
    <property type="evidence" value="ECO:0007669"/>
    <property type="project" value="InterPro"/>
</dbReference>
<evidence type="ECO:0000256" key="2">
    <source>
        <dbReference type="ARBA" id="ARBA00022980"/>
    </source>
</evidence>